<keyword evidence="5" id="KW-0067">ATP-binding</keyword>
<accession>A0A7C5I1W5</accession>
<dbReference type="Pfam" id="PF00006">
    <property type="entry name" value="ATP-synt_ab"/>
    <property type="match status" value="1"/>
</dbReference>
<dbReference type="SMART" id="SM00382">
    <property type="entry name" value="AAA"/>
    <property type="match status" value="1"/>
</dbReference>
<dbReference type="NCBIfam" id="TIGR00767">
    <property type="entry name" value="rho"/>
    <property type="match status" value="1"/>
</dbReference>
<comment type="caution">
    <text evidence="12">The sequence shown here is derived from an EMBL/GenBank/DDBJ whole genome shotgun (WGS) entry which is preliminary data.</text>
</comment>
<evidence type="ECO:0000256" key="9">
    <source>
        <dbReference type="NCBIfam" id="TIGR00767"/>
    </source>
</evidence>
<proteinExistence type="inferred from homology"/>
<keyword evidence="3" id="KW-0378">Hydrolase</keyword>
<evidence type="ECO:0000256" key="6">
    <source>
        <dbReference type="ARBA" id="ARBA00022884"/>
    </source>
</evidence>
<dbReference type="SUPFAM" id="SSF50249">
    <property type="entry name" value="Nucleic acid-binding proteins"/>
    <property type="match status" value="1"/>
</dbReference>
<evidence type="ECO:0000259" key="11">
    <source>
        <dbReference type="PROSITE" id="PS51856"/>
    </source>
</evidence>
<dbReference type="CDD" id="cd04459">
    <property type="entry name" value="Rho_CSD"/>
    <property type="match status" value="1"/>
</dbReference>
<protein>
    <recommendedName>
        <fullName evidence="9">Transcription termination factor Rho</fullName>
        <ecNumber evidence="9">3.6.4.-</ecNumber>
    </recommendedName>
</protein>
<keyword evidence="8" id="KW-0804">Transcription</keyword>
<dbReference type="GO" id="GO:0004386">
    <property type="term" value="F:helicase activity"/>
    <property type="evidence" value="ECO:0007669"/>
    <property type="project" value="UniProtKB-UniRule"/>
</dbReference>
<organism evidence="12">
    <name type="scientific">Kosmotoga arenicorallina</name>
    <dbReference type="NCBI Taxonomy" id="688066"/>
    <lineage>
        <taxon>Bacteria</taxon>
        <taxon>Thermotogati</taxon>
        <taxon>Thermotogota</taxon>
        <taxon>Thermotogae</taxon>
        <taxon>Kosmotogales</taxon>
        <taxon>Kosmotogaceae</taxon>
        <taxon>Kosmotoga</taxon>
    </lineage>
</organism>
<dbReference type="InterPro" id="IPR003593">
    <property type="entry name" value="AAA+_ATPase"/>
</dbReference>
<dbReference type="InterPro" id="IPR041703">
    <property type="entry name" value="Rho_factor_ATP-bd"/>
</dbReference>
<dbReference type="EMBL" id="DRTH01000165">
    <property type="protein sequence ID" value="HHF08668.1"/>
    <property type="molecule type" value="Genomic_DNA"/>
</dbReference>
<comment type="similarity">
    <text evidence="10">Belongs to the Rho family.</text>
</comment>
<dbReference type="PANTHER" id="PTHR46425">
    <property type="entry name" value="TRANSCRIPTION TERMINATION FACTOR RHO"/>
    <property type="match status" value="1"/>
</dbReference>
<evidence type="ECO:0000256" key="5">
    <source>
        <dbReference type="ARBA" id="ARBA00022840"/>
    </source>
</evidence>
<evidence type="ECO:0000256" key="8">
    <source>
        <dbReference type="ARBA" id="ARBA00023163"/>
    </source>
</evidence>
<evidence type="ECO:0000256" key="3">
    <source>
        <dbReference type="ARBA" id="ARBA00022801"/>
    </source>
</evidence>
<dbReference type="InterPro" id="IPR027417">
    <property type="entry name" value="P-loop_NTPase"/>
</dbReference>
<dbReference type="SUPFAM" id="SSF52540">
    <property type="entry name" value="P-loop containing nucleoside triphosphate hydrolases"/>
    <property type="match status" value="1"/>
</dbReference>
<keyword evidence="1" id="KW-0806">Transcription termination</keyword>
<feature type="non-terminal residue" evidence="12">
    <location>
        <position position="1"/>
    </location>
</feature>
<dbReference type="InterPro" id="IPR011129">
    <property type="entry name" value="CSD"/>
</dbReference>
<dbReference type="GO" id="GO:0005524">
    <property type="term" value="F:ATP binding"/>
    <property type="evidence" value="ECO:0007669"/>
    <property type="project" value="UniProtKB-KW"/>
</dbReference>
<dbReference type="Gene3D" id="3.40.50.300">
    <property type="entry name" value="P-loop containing nucleotide triphosphate hydrolases"/>
    <property type="match status" value="1"/>
</dbReference>
<feature type="domain" description="Rho RNA-BD" evidence="11">
    <location>
        <begin position="14"/>
        <end position="88"/>
    </location>
</feature>
<keyword evidence="7" id="KW-0805">Transcription regulation</keyword>
<keyword evidence="4" id="KW-0347">Helicase</keyword>
<dbReference type="PANTHER" id="PTHR46425:SF1">
    <property type="entry name" value="TRANSCRIPTION TERMINATION FACTOR RHO"/>
    <property type="match status" value="1"/>
</dbReference>
<reference evidence="12" key="1">
    <citation type="journal article" date="2020" name="mSystems">
        <title>Genome- and Community-Level Interaction Insights into Carbon Utilization and Element Cycling Functions of Hydrothermarchaeota in Hydrothermal Sediment.</title>
        <authorList>
            <person name="Zhou Z."/>
            <person name="Liu Y."/>
            <person name="Xu W."/>
            <person name="Pan J."/>
            <person name="Luo Z.H."/>
            <person name="Li M."/>
        </authorList>
    </citation>
    <scope>NUCLEOTIDE SEQUENCE [LARGE SCALE GENOMIC DNA]</scope>
    <source>
        <strain evidence="12">HyVt-80</strain>
    </source>
</reference>
<evidence type="ECO:0000313" key="12">
    <source>
        <dbReference type="EMBL" id="HHF08668.1"/>
    </source>
</evidence>
<evidence type="ECO:0000256" key="10">
    <source>
        <dbReference type="PROSITE-ProRule" id="PRU01203"/>
    </source>
</evidence>
<evidence type="ECO:0000256" key="1">
    <source>
        <dbReference type="ARBA" id="ARBA00022472"/>
    </source>
</evidence>
<dbReference type="GO" id="GO:0006353">
    <property type="term" value="P:DNA-templated transcription termination"/>
    <property type="evidence" value="ECO:0007669"/>
    <property type="project" value="UniProtKB-UniRule"/>
</dbReference>
<dbReference type="Pfam" id="PF07497">
    <property type="entry name" value="Rho_RNA_bind"/>
    <property type="match status" value="1"/>
</dbReference>
<dbReference type="AlphaFoldDB" id="A0A7C5I1W5"/>
<dbReference type="GO" id="GO:0016787">
    <property type="term" value="F:hydrolase activity"/>
    <property type="evidence" value="ECO:0007669"/>
    <property type="project" value="UniProtKB-KW"/>
</dbReference>
<dbReference type="HAMAP" id="MF_01884">
    <property type="entry name" value="Rho"/>
    <property type="match status" value="1"/>
</dbReference>
<dbReference type="PROSITE" id="PS51856">
    <property type="entry name" value="RHO_RNA_BD"/>
    <property type="match status" value="1"/>
</dbReference>
<dbReference type="SMART" id="SM00357">
    <property type="entry name" value="CSP"/>
    <property type="match status" value="1"/>
</dbReference>
<dbReference type="InterPro" id="IPR011113">
    <property type="entry name" value="Rho_RNA-bd"/>
</dbReference>
<dbReference type="InterPro" id="IPR000194">
    <property type="entry name" value="ATPase_F1/V1/A1_a/bsu_nucl-bd"/>
</dbReference>
<dbReference type="NCBIfam" id="NF006886">
    <property type="entry name" value="PRK09376.1"/>
    <property type="match status" value="1"/>
</dbReference>
<evidence type="ECO:0000256" key="4">
    <source>
        <dbReference type="ARBA" id="ARBA00022806"/>
    </source>
</evidence>
<dbReference type="Proteomes" id="UP000886129">
    <property type="component" value="Unassembled WGS sequence"/>
</dbReference>
<dbReference type="CDD" id="cd01128">
    <property type="entry name" value="rho_factor_C"/>
    <property type="match status" value="1"/>
</dbReference>
<dbReference type="GO" id="GO:0008186">
    <property type="term" value="F:ATP-dependent activity, acting on RNA"/>
    <property type="evidence" value="ECO:0007669"/>
    <property type="project" value="UniProtKB-UniRule"/>
</dbReference>
<evidence type="ECO:0000256" key="2">
    <source>
        <dbReference type="ARBA" id="ARBA00022741"/>
    </source>
</evidence>
<keyword evidence="2" id="KW-0547">Nucleotide-binding</keyword>
<sequence length="385" mass="43087">IFAILEAQAKSHGLFFGEGVLEILPDGYGFLRSGENLLPSSNDIYLSQSQIKKFNLNTGDIISGAIRPPKDNERFFAMIKIEAVNYRPPEAANERVNWENLTPDYPRERFILETEKDILSTRLIDMFAPVGKGQRGIIVAPPKAGKTTLLKEIANGVALNHPETYRIISLIDERPEEVTDIKESVNAKVIAAPFDMPADKQIKIAELTLEMAKRLVEYGYDVVLLLDSLTRLARVYNIQVPPSGKLLSGGVDPAALYKPKHFFGAARNTREGGSLTIIATALVETGSRMDEVIFEEFKGTGNMELVLSRQISSKRIFPAFNLQLTGTRRDELLLDEGTLKKIWILRRMLAGMTEEEGLLLILRKLRETENNEAFLSLIDQQKAKT</sequence>
<dbReference type="InterPro" id="IPR004665">
    <property type="entry name" value="Term_rho"/>
</dbReference>
<dbReference type="Gene3D" id="2.40.50.140">
    <property type="entry name" value="Nucleic acid-binding proteins"/>
    <property type="match status" value="1"/>
</dbReference>
<dbReference type="GO" id="GO:0003723">
    <property type="term" value="F:RNA binding"/>
    <property type="evidence" value="ECO:0007669"/>
    <property type="project" value="UniProtKB-UniRule"/>
</dbReference>
<name>A0A7C5I1W5_9BACT</name>
<dbReference type="InterPro" id="IPR012340">
    <property type="entry name" value="NA-bd_OB-fold"/>
</dbReference>
<evidence type="ECO:0000256" key="7">
    <source>
        <dbReference type="ARBA" id="ARBA00023015"/>
    </source>
</evidence>
<gene>
    <name evidence="12" type="ORF">ENL26_02710</name>
</gene>
<dbReference type="EC" id="3.6.4.-" evidence="9"/>
<keyword evidence="6 10" id="KW-0694">RNA-binding</keyword>